<evidence type="ECO:0000313" key="3">
    <source>
        <dbReference type="EMBL" id="SFU26565.1"/>
    </source>
</evidence>
<protein>
    <submittedName>
        <fullName evidence="3">NAD(P)-dependent dehydrogenase, short-chain alcohol dehydrogenase family</fullName>
    </submittedName>
</protein>
<accession>A0A1I7ERK6</accession>
<dbReference type="OrthoDB" id="8687320at2"/>
<sequence length="276" mass="29443">MRHDSKKPTLAITGAASGIGEACARLAYEQGWRIVILDRDVEAGQKVANELSGVFYELDLLRVDELRTLAARIDTEIGPVYGVINSAGISQPTDSPDELSLETWDAVQQTHLRGMYLSCAAFGTAMAKRGGGTIVNISSVAGMRSAPLYSYAPAKAAIISLTACLAAEWGRDGVRVNCVSPGFTRTARVERRLKLGERDPHVYSNSAMGRMVEPDEVADACLFLLSDAASAITGVNLPVDCGWLVSSSWDNFGGRHRVATKTDAPAGGDRTATQHS</sequence>
<dbReference type="RefSeq" id="WP_093647401.1">
    <property type="nucleotide sequence ID" value="NZ_FPBH01000059.1"/>
</dbReference>
<dbReference type="PANTHER" id="PTHR42760:SF133">
    <property type="entry name" value="3-OXOACYL-[ACYL-CARRIER-PROTEIN] REDUCTASE"/>
    <property type="match status" value="1"/>
</dbReference>
<dbReference type="EMBL" id="FPBH01000059">
    <property type="protein sequence ID" value="SFU26565.1"/>
    <property type="molecule type" value="Genomic_DNA"/>
</dbReference>
<keyword evidence="2" id="KW-0560">Oxidoreductase</keyword>
<dbReference type="SUPFAM" id="SSF51735">
    <property type="entry name" value="NAD(P)-binding Rossmann-fold domains"/>
    <property type="match status" value="1"/>
</dbReference>
<proteinExistence type="inferred from homology"/>
<dbReference type="CDD" id="cd05233">
    <property type="entry name" value="SDR_c"/>
    <property type="match status" value="1"/>
</dbReference>
<dbReference type="FunFam" id="3.40.50.720:FF:000084">
    <property type="entry name" value="Short-chain dehydrogenase reductase"/>
    <property type="match status" value="1"/>
</dbReference>
<dbReference type="Pfam" id="PF13561">
    <property type="entry name" value="adh_short_C2"/>
    <property type="match status" value="1"/>
</dbReference>
<dbReference type="PANTHER" id="PTHR42760">
    <property type="entry name" value="SHORT-CHAIN DEHYDROGENASES/REDUCTASES FAMILY MEMBER"/>
    <property type="match status" value="1"/>
</dbReference>
<evidence type="ECO:0000313" key="4">
    <source>
        <dbReference type="Proteomes" id="UP000198844"/>
    </source>
</evidence>
<dbReference type="Proteomes" id="UP000198844">
    <property type="component" value="Unassembled WGS sequence"/>
</dbReference>
<organism evidence="3 4">
    <name type="scientific">Paraburkholderia aspalathi</name>
    <dbReference type="NCBI Taxonomy" id="1324617"/>
    <lineage>
        <taxon>Bacteria</taxon>
        <taxon>Pseudomonadati</taxon>
        <taxon>Pseudomonadota</taxon>
        <taxon>Betaproteobacteria</taxon>
        <taxon>Burkholderiales</taxon>
        <taxon>Burkholderiaceae</taxon>
        <taxon>Paraburkholderia</taxon>
    </lineage>
</organism>
<dbReference type="GO" id="GO:0016616">
    <property type="term" value="F:oxidoreductase activity, acting on the CH-OH group of donors, NAD or NADP as acceptor"/>
    <property type="evidence" value="ECO:0007669"/>
    <property type="project" value="TreeGrafter"/>
</dbReference>
<dbReference type="AlphaFoldDB" id="A0A1I7ERK6"/>
<dbReference type="Gene3D" id="3.40.50.720">
    <property type="entry name" value="NAD(P)-binding Rossmann-like Domain"/>
    <property type="match status" value="1"/>
</dbReference>
<comment type="similarity">
    <text evidence="1">Belongs to the short-chain dehydrogenases/reductases (SDR) family.</text>
</comment>
<evidence type="ECO:0000256" key="1">
    <source>
        <dbReference type="ARBA" id="ARBA00006484"/>
    </source>
</evidence>
<name>A0A1I7ERK6_9BURK</name>
<dbReference type="PRINTS" id="PR00080">
    <property type="entry name" value="SDRFAMILY"/>
</dbReference>
<gene>
    <name evidence="3" type="ORF">SAMN05192563_105910</name>
</gene>
<dbReference type="InterPro" id="IPR002347">
    <property type="entry name" value="SDR_fam"/>
</dbReference>
<evidence type="ECO:0000256" key="2">
    <source>
        <dbReference type="ARBA" id="ARBA00023002"/>
    </source>
</evidence>
<dbReference type="InterPro" id="IPR036291">
    <property type="entry name" value="NAD(P)-bd_dom_sf"/>
</dbReference>
<reference evidence="3 4" key="1">
    <citation type="submission" date="2016-10" db="EMBL/GenBank/DDBJ databases">
        <authorList>
            <person name="de Groot N.N."/>
        </authorList>
    </citation>
    <scope>NUCLEOTIDE SEQUENCE [LARGE SCALE GENOMIC DNA]</scope>
    <source>
        <strain evidence="3 4">LMG 27731</strain>
    </source>
</reference>
<dbReference type="PRINTS" id="PR00081">
    <property type="entry name" value="GDHRDH"/>
</dbReference>